<organism evidence="1 2">
    <name type="scientific">Panagrolaimus sp. JU765</name>
    <dbReference type="NCBI Taxonomy" id="591449"/>
    <lineage>
        <taxon>Eukaryota</taxon>
        <taxon>Metazoa</taxon>
        <taxon>Ecdysozoa</taxon>
        <taxon>Nematoda</taxon>
        <taxon>Chromadorea</taxon>
        <taxon>Rhabditida</taxon>
        <taxon>Tylenchina</taxon>
        <taxon>Panagrolaimomorpha</taxon>
        <taxon>Panagrolaimoidea</taxon>
        <taxon>Panagrolaimidae</taxon>
        <taxon>Panagrolaimus</taxon>
    </lineage>
</organism>
<dbReference type="Proteomes" id="UP000887576">
    <property type="component" value="Unplaced"/>
</dbReference>
<reference evidence="2" key="1">
    <citation type="submission" date="2022-11" db="UniProtKB">
        <authorList>
            <consortium name="WormBaseParasite"/>
        </authorList>
    </citation>
    <scope>IDENTIFICATION</scope>
</reference>
<sequence>MFILDNSQSIDPGTFNTAVRQFVKDISLKYAFQNEIAEPSSRIGIVQFASGASVSYPLIERTRQQFLDTVDGGITYDIQGITNISLGLEVALQELNDRGIPAHDNVLVILMTDGVSTLDIKLTKPAADRMQAYTKFFAGVGVQGVNGNDISANLTNLQILIGNTALAYPDITAAEDPTTGIWHETRVIYPCPVPACKGVVFIGEMTEVIAQERKGIFLNATKSIAAYLNANPGGTNADQLQFAIGTYGNITFRKPVFQSFTDFNTVLDQLINDVAANNQPNAGQTNTGSILEDLYILLTTAKLNNYLVLFMGETERILDITVTETNVQKVLSTPAQVFVLDMTNGLWDNDYLFKRLARDANKIHNYTSGQTAADVATYYNNPSNQFAQIWNGMTCTAPADPVCNAFFDMFLVVKQSARTTKSLKYIASTLNAKYTAVSNYAGFTKRGLVYYGTGSALSNDLTFDSNGIYNLIQSLPADPNAANNYNMGYLRASDQLKISARTYGQNIIVIISDQYPASTDPQCTAVSNGQTAWNKDQKTPVVYYIPTSGPQLNQQPCPAFRVFNYTITGDPIADNPKMASIITEICSTPLPPLVCPCAGPNGIRTPPRQNFLQRYFG</sequence>
<proteinExistence type="predicted"/>
<accession>A0AC34QNH6</accession>
<dbReference type="WBParaSite" id="JU765_v2.g17873.t1">
    <property type="protein sequence ID" value="JU765_v2.g17873.t1"/>
    <property type="gene ID" value="JU765_v2.g17873"/>
</dbReference>
<protein>
    <submittedName>
        <fullName evidence="2">VWFA domain-containing protein</fullName>
    </submittedName>
</protein>
<name>A0AC34QNH6_9BILA</name>
<evidence type="ECO:0000313" key="2">
    <source>
        <dbReference type="WBParaSite" id="JU765_v2.g17873.t1"/>
    </source>
</evidence>
<evidence type="ECO:0000313" key="1">
    <source>
        <dbReference type="Proteomes" id="UP000887576"/>
    </source>
</evidence>